<dbReference type="EMBL" id="CAUYUJ010003527">
    <property type="protein sequence ID" value="CAK0805682.1"/>
    <property type="molecule type" value="Genomic_DNA"/>
</dbReference>
<reference evidence="2" key="1">
    <citation type="submission" date="2023-10" db="EMBL/GenBank/DDBJ databases">
        <authorList>
            <person name="Chen Y."/>
            <person name="Shah S."/>
            <person name="Dougan E. K."/>
            <person name="Thang M."/>
            <person name="Chan C."/>
        </authorList>
    </citation>
    <scope>NUCLEOTIDE SEQUENCE [LARGE SCALE GENOMIC DNA]</scope>
</reference>
<dbReference type="Proteomes" id="UP001189429">
    <property type="component" value="Unassembled WGS sequence"/>
</dbReference>
<keyword evidence="3" id="KW-1185">Reference proteome</keyword>
<gene>
    <name evidence="2" type="ORF">PCOR1329_LOCUS12141</name>
</gene>
<feature type="region of interest" description="Disordered" evidence="1">
    <location>
        <begin position="1"/>
        <end position="27"/>
    </location>
</feature>
<name>A0ABN9QI39_9DINO</name>
<feature type="compositionally biased region" description="Low complexity" evidence="1">
    <location>
        <begin position="1"/>
        <end position="23"/>
    </location>
</feature>
<evidence type="ECO:0000256" key="1">
    <source>
        <dbReference type="SAM" id="MobiDB-lite"/>
    </source>
</evidence>
<proteinExistence type="predicted"/>
<evidence type="ECO:0000313" key="3">
    <source>
        <dbReference type="Proteomes" id="UP001189429"/>
    </source>
</evidence>
<protein>
    <submittedName>
        <fullName evidence="2">Uncharacterized protein</fullName>
    </submittedName>
</protein>
<evidence type="ECO:0000313" key="2">
    <source>
        <dbReference type="EMBL" id="CAK0805682.1"/>
    </source>
</evidence>
<accession>A0ABN9QI39</accession>
<sequence length="110" mass="11880">MSKPAPASRLRAAAASSGNANASAKHKRLPGAAALYRHQMTRTGLVRVASTPMRIRVTSSLIIPGRLRDIDDNTFNGFWAPLLLLHLAAKPTHLQSKSTRQELQSSIGAR</sequence>
<comment type="caution">
    <text evidence="2">The sequence shown here is derived from an EMBL/GenBank/DDBJ whole genome shotgun (WGS) entry which is preliminary data.</text>
</comment>
<organism evidence="2 3">
    <name type="scientific">Prorocentrum cordatum</name>
    <dbReference type="NCBI Taxonomy" id="2364126"/>
    <lineage>
        <taxon>Eukaryota</taxon>
        <taxon>Sar</taxon>
        <taxon>Alveolata</taxon>
        <taxon>Dinophyceae</taxon>
        <taxon>Prorocentrales</taxon>
        <taxon>Prorocentraceae</taxon>
        <taxon>Prorocentrum</taxon>
    </lineage>
</organism>